<dbReference type="InterPro" id="IPR035093">
    <property type="entry name" value="RelE/ParE_toxin_dom_sf"/>
</dbReference>
<dbReference type="Gene3D" id="3.30.2310.20">
    <property type="entry name" value="RelE-like"/>
    <property type="match status" value="1"/>
</dbReference>
<keyword evidence="4" id="KW-1185">Reference proteome</keyword>
<comment type="similarity">
    <text evidence="1">Belongs to the RelE toxin family.</text>
</comment>
<dbReference type="EMBL" id="CP004387">
    <property type="protein sequence ID" value="AJD48510.1"/>
    <property type="molecule type" value="Genomic_DNA"/>
</dbReference>
<evidence type="ECO:0000313" key="4">
    <source>
        <dbReference type="Proteomes" id="UP000006764"/>
    </source>
</evidence>
<reference evidence="3 4" key="1">
    <citation type="journal article" date="2012" name="J. Bacteriol.">
        <title>Genome sequence of an alkane-degrading bacterium, Alcanivorax pacificus type strain W11-5, isolated from deep sea sediment.</title>
        <authorList>
            <person name="Lai Q."/>
            <person name="Shao Z."/>
        </authorList>
    </citation>
    <scope>NUCLEOTIDE SEQUENCE [LARGE SCALE GENOMIC DNA]</scope>
    <source>
        <strain evidence="3 4">W11-5</strain>
    </source>
</reference>
<dbReference type="PANTHER" id="PTHR33755">
    <property type="entry name" value="TOXIN PARE1-RELATED"/>
    <property type="match status" value="1"/>
</dbReference>
<accession>A0A0B4XP32</accession>
<keyword evidence="2" id="KW-1277">Toxin-antitoxin system</keyword>
<name>A0A0B4XP32_9GAMM</name>
<evidence type="ECO:0000313" key="3">
    <source>
        <dbReference type="EMBL" id="AJD48510.1"/>
    </source>
</evidence>
<dbReference type="Proteomes" id="UP000006764">
    <property type="component" value="Chromosome"/>
</dbReference>
<dbReference type="AlphaFoldDB" id="A0A0B4XP32"/>
<dbReference type="InterPro" id="IPR007712">
    <property type="entry name" value="RelE/ParE_toxin"/>
</dbReference>
<gene>
    <name evidence="3" type="ORF">S7S_10490</name>
</gene>
<dbReference type="HOGENOM" id="CLU_147162_7_0_6"/>
<proteinExistence type="inferred from homology"/>
<dbReference type="KEGG" id="apac:S7S_10490"/>
<sequence>MYRLTFRKEAEFDIDACFDYYEEKREGLGHDFLLCLEEALGKLRRNPLIYQPIHKEIRRIPIRRFPYRLFYLVKHDRVIIAAVFHARKDPQAWRKRSG</sequence>
<organism evidence="3 4">
    <name type="scientific">Isoalcanivorax pacificus W11-5</name>
    <dbReference type="NCBI Taxonomy" id="391936"/>
    <lineage>
        <taxon>Bacteria</taxon>
        <taxon>Pseudomonadati</taxon>
        <taxon>Pseudomonadota</taxon>
        <taxon>Gammaproteobacteria</taxon>
        <taxon>Oceanospirillales</taxon>
        <taxon>Alcanivoracaceae</taxon>
        <taxon>Isoalcanivorax</taxon>
    </lineage>
</organism>
<dbReference type="PANTHER" id="PTHR33755:SF8">
    <property type="entry name" value="TOXIN PARE2"/>
    <property type="match status" value="1"/>
</dbReference>
<evidence type="ECO:0000256" key="2">
    <source>
        <dbReference type="ARBA" id="ARBA00022649"/>
    </source>
</evidence>
<protein>
    <submittedName>
        <fullName evidence="3">Plasmid stabilization system</fullName>
    </submittedName>
</protein>
<dbReference type="STRING" id="391936.S7S_10490"/>
<dbReference type="InterPro" id="IPR051803">
    <property type="entry name" value="TA_system_RelE-like_toxin"/>
</dbReference>
<dbReference type="Pfam" id="PF05016">
    <property type="entry name" value="ParE_toxin"/>
    <property type="match status" value="1"/>
</dbReference>
<evidence type="ECO:0000256" key="1">
    <source>
        <dbReference type="ARBA" id="ARBA00006226"/>
    </source>
</evidence>